<name>A0A1F5LMI4_PENAI</name>
<comment type="subcellular location">
    <subcellularLocation>
        <location evidence="1 12">Nucleus</location>
    </subcellularLocation>
</comment>
<keyword evidence="18" id="KW-1185">Reference proteome</keyword>
<evidence type="ECO:0000256" key="7">
    <source>
        <dbReference type="ARBA" id="ARBA00023125"/>
    </source>
</evidence>
<evidence type="ECO:0000256" key="12">
    <source>
        <dbReference type="PROSITE-ProRule" id="PRU00649"/>
    </source>
</evidence>
<evidence type="ECO:0000256" key="1">
    <source>
        <dbReference type="ARBA" id="ARBA00004123"/>
    </source>
</evidence>
<dbReference type="EMBL" id="LXJU01000006">
    <property type="protein sequence ID" value="OGE54424.1"/>
    <property type="molecule type" value="Genomic_DNA"/>
</dbReference>
<comment type="function">
    <text evidence="10">Necessary for efficient RNA polymerase II transcription elongation past template-encoded arresting sites. The arresting sites in DNA have the property of trapping a certain fraction of elongating RNA polymerases that pass through, resulting in locked ternary complexes. Cleavage of the nascent transcript by S-II allows the resumption of elongation from the new 3'-terminus.</text>
</comment>
<keyword evidence="7" id="KW-0238">DNA-binding</keyword>
<dbReference type="PANTHER" id="PTHR11477">
    <property type="entry name" value="TRANSCRIPTION FACTOR S-II ZINC FINGER DOMAIN-CONTAINING PROTEIN"/>
    <property type="match status" value="1"/>
</dbReference>
<evidence type="ECO:0000256" key="9">
    <source>
        <dbReference type="ARBA" id="ARBA00023242"/>
    </source>
</evidence>
<evidence type="ECO:0000256" key="8">
    <source>
        <dbReference type="ARBA" id="ARBA00023163"/>
    </source>
</evidence>
<evidence type="ECO:0000256" key="13">
    <source>
        <dbReference type="SAM" id="MobiDB-lite"/>
    </source>
</evidence>
<dbReference type="OrthoDB" id="44867at2759"/>
<proteinExistence type="inferred from homology"/>
<dbReference type="Proteomes" id="UP000177622">
    <property type="component" value="Unassembled WGS sequence"/>
</dbReference>
<dbReference type="GO" id="GO:0031440">
    <property type="term" value="P:regulation of mRNA 3'-end processing"/>
    <property type="evidence" value="ECO:0007669"/>
    <property type="project" value="TreeGrafter"/>
</dbReference>
<keyword evidence="4 11" id="KW-0863">Zinc-finger</keyword>
<comment type="similarity">
    <text evidence="2">Belongs to the TFS-II family.</text>
</comment>
<dbReference type="InterPro" id="IPR035100">
    <property type="entry name" value="TF_IIS-typ"/>
</dbReference>
<evidence type="ECO:0000313" key="18">
    <source>
        <dbReference type="Proteomes" id="UP000177622"/>
    </source>
</evidence>
<dbReference type="SUPFAM" id="SSF57783">
    <property type="entry name" value="Zinc beta-ribbon"/>
    <property type="match status" value="1"/>
</dbReference>
<feature type="compositionally biased region" description="Polar residues" evidence="13">
    <location>
        <begin position="107"/>
        <end position="119"/>
    </location>
</feature>
<feature type="compositionally biased region" description="Low complexity" evidence="13">
    <location>
        <begin position="91"/>
        <end position="103"/>
    </location>
</feature>
<dbReference type="InterPro" id="IPR036575">
    <property type="entry name" value="TFIIS_cen_dom_sf"/>
</dbReference>
<evidence type="ECO:0000256" key="5">
    <source>
        <dbReference type="ARBA" id="ARBA00022833"/>
    </source>
</evidence>
<evidence type="ECO:0000256" key="4">
    <source>
        <dbReference type="ARBA" id="ARBA00022771"/>
    </source>
</evidence>
<accession>A0A1F5LMI4</accession>
<feature type="compositionally biased region" description="Basic and acidic residues" evidence="13">
    <location>
        <begin position="128"/>
        <end position="137"/>
    </location>
</feature>
<evidence type="ECO:0008006" key="19">
    <source>
        <dbReference type="Google" id="ProtNLM"/>
    </source>
</evidence>
<dbReference type="FunFam" id="1.20.930.10:FF:000007">
    <property type="entry name" value="Transcription elongation factor S-II"/>
    <property type="match status" value="1"/>
</dbReference>
<evidence type="ECO:0000256" key="10">
    <source>
        <dbReference type="ARBA" id="ARBA00025408"/>
    </source>
</evidence>
<dbReference type="Pfam" id="PF07500">
    <property type="entry name" value="TFIIS_M"/>
    <property type="match status" value="1"/>
</dbReference>
<feature type="region of interest" description="Disordered" evidence="13">
    <location>
        <begin position="1"/>
        <end position="22"/>
    </location>
</feature>
<evidence type="ECO:0000256" key="6">
    <source>
        <dbReference type="ARBA" id="ARBA00023015"/>
    </source>
</evidence>
<feature type="domain" description="TFIIS N-terminal" evidence="15">
    <location>
        <begin position="7"/>
        <end position="84"/>
    </location>
</feature>
<feature type="domain" description="TFIIS-type" evidence="14">
    <location>
        <begin position="265"/>
        <end position="305"/>
    </location>
</feature>
<keyword evidence="3" id="KW-0479">Metal-binding</keyword>
<dbReference type="SUPFAM" id="SSF47676">
    <property type="entry name" value="Conserved domain common to transcription factors TFIIS, elongin A, CRSP70"/>
    <property type="match status" value="1"/>
</dbReference>
<evidence type="ECO:0000256" key="11">
    <source>
        <dbReference type="PROSITE-ProRule" id="PRU00472"/>
    </source>
</evidence>
<feature type="compositionally biased region" description="Basic and acidic residues" evidence="13">
    <location>
        <begin position="1"/>
        <end position="16"/>
    </location>
</feature>
<dbReference type="GO" id="GO:0006368">
    <property type="term" value="P:transcription elongation by RNA polymerase II"/>
    <property type="evidence" value="ECO:0007669"/>
    <property type="project" value="TreeGrafter"/>
</dbReference>
<dbReference type="SUPFAM" id="SSF46942">
    <property type="entry name" value="Elongation factor TFIIS domain 2"/>
    <property type="match status" value="1"/>
</dbReference>
<dbReference type="InterPro" id="IPR003618">
    <property type="entry name" value="TFIIS_cen_dom"/>
</dbReference>
<sequence length="306" mass="33431">MAMDAKQIEAKAKDLGKAATSNESSAVILGLLKDIQTGVRPTEDLLRKTRIGILVNKFKSSKSPEIARLSSEIVSKWRTEVNKQKQGGGSAASRGSSSSPRPGQNGTGASTPASATPSDKASKLSVPPDKRTWKADKVEINHSGSKVRDSCTGLMYDGLCMGSTESPKTILARAIAVEIAAYDHLGPETKEQYKTKIRSLFQNLKNKSNPKLRVRVVSGEITAEQFVRMTSDELKSVEQREADAKLRKENMDKAMVPQQERSISQSLQCGKCGQRKVTYTEAQTRSADEPMTLFCTCTNCGKSWRQ</sequence>
<feature type="domain" description="TFIIS central" evidence="16">
    <location>
        <begin position="147"/>
        <end position="262"/>
    </location>
</feature>
<dbReference type="Pfam" id="PF08711">
    <property type="entry name" value="Med26"/>
    <property type="match status" value="1"/>
</dbReference>
<reference evidence="17 18" key="1">
    <citation type="journal article" date="2016" name="Sci. Rep.">
        <title>Penicillium arizonense, a new, genome sequenced fungal species, reveals a high chemical diversity in secreted metabolites.</title>
        <authorList>
            <person name="Grijseels S."/>
            <person name="Nielsen J.C."/>
            <person name="Randelovic M."/>
            <person name="Nielsen J."/>
            <person name="Nielsen K.F."/>
            <person name="Workman M."/>
            <person name="Frisvad J.C."/>
        </authorList>
    </citation>
    <scope>NUCLEOTIDE SEQUENCE [LARGE SCALE GENOMIC DNA]</scope>
    <source>
        <strain evidence="17 18">CBS 141311</strain>
    </source>
</reference>
<dbReference type="InterPro" id="IPR003617">
    <property type="entry name" value="TFIIS/CRSP70_N_sub"/>
</dbReference>
<evidence type="ECO:0000259" key="15">
    <source>
        <dbReference type="PROSITE" id="PS51319"/>
    </source>
</evidence>
<evidence type="ECO:0000256" key="3">
    <source>
        <dbReference type="ARBA" id="ARBA00022723"/>
    </source>
</evidence>
<dbReference type="CDD" id="cd13749">
    <property type="entry name" value="Zn-ribbon_TFIIS"/>
    <property type="match status" value="1"/>
</dbReference>
<dbReference type="SMART" id="SM00440">
    <property type="entry name" value="ZnF_C2C2"/>
    <property type="match status" value="1"/>
</dbReference>
<dbReference type="Gene3D" id="1.10.472.30">
    <property type="entry name" value="Transcription elongation factor S-II, central domain"/>
    <property type="match status" value="1"/>
</dbReference>
<dbReference type="STRING" id="1835702.A0A1F5LMI4"/>
<dbReference type="AlphaFoldDB" id="A0A1F5LMI4"/>
<dbReference type="Pfam" id="PF01096">
    <property type="entry name" value="Zn_ribbon_TFIIS"/>
    <property type="match status" value="1"/>
</dbReference>
<dbReference type="SMART" id="SM00510">
    <property type="entry name" value="TFS2M"/>
    <property type="match status" value="1"/>
</dbReference>
<evidence type="ECO:0000259" key="14">
    <source>
        <dbReference type="PROSITE" id="PS51133"/>
    </source>
</evidence>
<feature type="region of interest" description="Disordered" evidence="13">
    <location>
        <begin position="80"/>
        <end position="137"/>
    </location>
</feature>
<dbReference type="GO" id="GO:0031564">
    <property type="term" value="P:transcription antitermination"/>
    <property type="evidence" value="ECO:0007669"/>
    <property type="project" value="TreeGrafter"/>
</dbReference>
<dbReference type="PROSITE" id="PS51133">
    <property type="entry name" value="ZF_TFIIS_2"/>
    <property type="match status" value="1"/>
</dbReference>
<evidence type="ECO:0000259" key="16">
    <source>
        <dbReference type="PROSITE" id="PS51321"/>
    </source>
</evidence>
<keyword evidence="5" id="KW-0862">Zinc</keyword>
<dbReference type="PROSITE" id="PS51319">
    <property type="entry name" value="TFIIS_N"/>
    <property type="match status" value="1"/>
</dbReference>
<keyword evidence="8" id="KW-0804">Transcription</keyword>
<dbReference type="InterPro" id="IPR017923">
    <property type="entry name" value="TFIIS_N"/>
</dbReference>
<dbReference type="InterPro" id="IPR001222">
    <property type="entry name" value="Znf_TFIIS"/>
</dbReference>
<dbReference type="RefSeq" id="XP_022489859.1">
    <property type="nucleotide sequence ID" value="XM_022630430.1"/>
</dbReference>
<dbReference type="GO" id="GO:0006362">
    <property type="term" value="P:transcription elongation by RNA polymerase I"/>
    <property type="evidence" value="ECO:0007669"/>
    <property type="project" value="TreeGrafter"/>
</dbReference>
<dbReference type="InterPro" id="IPR035441">
    <property type="entry name" value="TFIIS/LEDGF_dom_sf"/>
</dbReference>
<dbReference type="PROSITE" id="PS51321">
    <property type="entry name" value="TFIIS_CENTRAL"/>
    <property type="match status" value="1"/>
</dbReference>
<organism evidence="17 18">
    <name type="scientific">Penicillium arizonense</name>
    <dbReference type="NCBI Taxonomy" id="1835702"/>
    <lineage>
        <taxon>Eukaryota</taxon>
        <taxon>Fungi</taxon>
        <taxon>Dikarya</taxon>
        <taxon>Ascomycota</taxon>
        <taxon>Pezizomycotina</taxon>
        <taxon>Eurotiomycetes</taxon>
        <taxon>Eurotiomycetidae</taxon>
        <taxon>Eurotiales</taxon>
        <taxon>Aspergillaceae</taxon>
        <taxon>Penicillium</taxon>
    </lineage>
</organism>
<dbReference type="GO" id="GO:0008270">
    <property type="term" value="F:zinc ion binding"/>
    <property type="evidence" value="ECO:0007669"/>
    <property type="project" value="UniProtKB-KW"/>
</dbReference>
<dbReference type="GO" id="GO:0000977">
    <property type="term" value="F:RNA polymerase II transcription regulatory region sequence-specific DNA binding"/>
    <property type="evidence" value="ECO:0007669"/>
    <property type="project" value="TreeGrafter"/>
</dbReference>
<dbReference type="GO" id="GO:0001139">
    <property type="term" value="F:RNA polymerase II complex recruiting activity"/>
    <property type="evidence" value="ECO:0007669"/>
    <property type="project" value="TreeGrafter"/>
</dbReference>
<evidence type="ECO:0000256" key="2">
    <source>
        <dbReference type="ARBA" id="ARBA00009647"/>
    </source>
</evidence>
<dbReference type="FunFam" id="1.10.472.30:FF:000003">
    <property type="entry name" value="Transcription elongation factor S-II"/>
    <property type="match status" value="1"/>
</dbReference>
<dbReference type="PANTHER" id="PTHR11477:SF0">
    <property type="entry name" value="IP08861P-RELATED"/>
    <property type="match status" value="1"/>
</dbReference>
<dbReference type="PROSITE" id="PS00466">
    <property type="entry name" value="ZF_TFIIS_1"/>
    <property type="match status" value="1"/>
</dbReference>
<gene>
    <name evidence="17" type="ORF">PENARI_c006G07149</name>
</gene>
<keyword evidence="6" id="KW-0805">Transcription regulation</keyword>
<keyword evidence="9 12" id="KW-0539">Nucleus</keyword>
<dbReference type="PIRSF" id="PIRSF006704">
    <property type="entry name" value="TF_IIS"/>
    <property type="match status" value="1"/>
</dbReference>
<evidence type="ECO:0000313" key="17">
    <source>
        <dbReference type="EMBL" id="OGE54424.1"/>
    </source>
</evidence>
<dbReference type="GO" id="GO:0005634">
    <property type="term" value="C:nucleus"/>
    <property type="evidence" value="ECO:0007669"/>
    <property type="project" value="UniProtKB-SubCell"/>
</dbReference>
<dbReference type="GeneID" id="34575164"/>
<dbReference type="Gene3D" id="1.20.930.10">
    <property type="entry name" value="Conserved domain common to transcription factors TFIIS, elongin A, CRSP70"/>
    <property type="match status" value="1"/>
</dbReference>
<dbReference type="Gene3D" id="2.20.25.10">
    <property type="match status" value="1"/>
</dbReference>
<protein>
    <recommendedName>
        <fullName evidence="19">Transcription elongation factor S-II</fullName>
    </recommendedName>
</protein>
<comment type="caution">
    <text evidence="17">The sequence shown here is derived from an EMBL/GenBank/DDBJ whole genome shotgun (WGS) entry which is preliminary data.</text>
</comment>
<dbReference type="SMART" id="SM00509">
    <property type="entry name" value="TFS2N"/>
    <property type="match status" value="1"/>
</dbReference>